<evidence type="ECO:0000256" key="3">
    <source>
        <dbReference type="ARBA" id="ARBA00022630"/>
    </source>
</evidence>
<evidence type="ECO:0000256" key="4">
    <source>
        <dbReference type="ARBA" id="ARBA00022827"/>
    </source>
</evidence>
<evidence type="ECO:0000256" key="9">
    <source>
        <dbReference type="PIRSR" id="PIRSR000362-1"/>
    </source>
</evidence>
<feature type="binding site" evidence="10">
    <location>
        <position position="386"/>
    </location>
    <ligand>
        <name>NADP(+)</name>
        <dbReference type="ChEBI" id="CHEBI:58349"/>
    </ligand>
</feature>
<dbReference type="Gene3D" id="3.50.50.60">
    <property type="entry name" value="FAD/NAD(P)-binding domain"/>
    <property type="match status" value="1"/>
</dbReference>
<feature type="binding site" evidence="9">
    <location>
        <begin position="386"/>
        <end position="388"/>
    </location>
    <ligand>
        <name>FAD</name>
        <dbReference type="ChEBI" id="CHEBI:57692"/>
    </ligand>
</feature>
<keyword evidence="4 8" id="KW-0274">FAD</keyword>
<comment type="catalytic activity">
    <reaction evidence="7 8">
        <text>2 reduced [adrenodoxin] + NADP(+) + H(+) = 2 oxidized [adrenodoxin] + NADPH</text>
        <dbReference type="Rhea" id="RHEA:42312"/>
        <dbReference type="Rhea" id="RHEA-COMP:9998"/>
        <dbReference type="Rhea" id="RHEA-COMP:9999"/>
        <dbReference type="ChEBI" id="CHEBI:15378"/>
        <dbReference type="ChEBI" id="CHEBI:33737"/>
        <dbReference type="ChEBI" id="CHEBI:33738"/>
        <dbReference type="ChEBI" id="CHEBI:57783"/>
        <dbReference type="ChEBI" id="CHEBI:58349"/>
        <dbReference type="EC" id="1.18.1.6"/>
    </reaction>
</comment>
<dbReference type="PANTHER" id="PTHR48467">
    <property type="entry name" value="GLUTAMATE SYNTHASE 1 [NADH], CHLOROPLASTIC-LIKE"/>
    <property type="match status" value="1"/>
</dbReference>
<dbReference type="GO" id="GO:0016491">
    <property type="term" value="F:oxidoreductase activity"/>
    <property type="evidence" value="ECO:0007669"/>
    <property type="project" value="UniProtKB-KW"/>
</dbReference>
<keyword evidence="6 8" id="KW-0560">Oxidoreductase</keyword>
<evidence type="ECO:0000256" key="8">
    <source>
        <dbReference type="PIRNR" id="PIRNR000362"/>
    </source>
</evidence>
<gene>
    <name evidence="12" type="ORF">SODALDRAFT_275495</name>
</gene>
<comment type="cofactor">
    <cofactor evidence="1 8 9">
        <name>FAD</name>
        <dbReference type="ChEBI" id="CHEBI:57692"/>
    </cofactor>
</comment>
<dbReference type="SUPFAM" id="SSF51971">
    <property type="entry name" value="Nucleotide-binding domain"/>
    <property type="match status" value="2"/>
</dbReference>
<evidence type="ECO:0000256" key="10">
    <source>
        <dbReference type="PIRSR" id="PIRSR000362-2"/>
    </source>
</evidence>
<evidence type="ECO:0000256" key="7">
    <source>
        <dbReference type="ARBA" id="ARBA00048933"/>
    </source>
</evidence>
<dbReference type="GO" id="GO:0005739">
    <property type="term" value="C:mitochondrion"/>
    <property type="evidence" value="ECO:0007669"/>
    <property type="project" value="UniProtKB-SubCell"/>
</dbReference>
<keyword evidence="5 8" id="KW-0521">NADP</keyword>
<dbReference type="OrthoDB" id="333024at2759"/>
<evidence type="ECO:0000256" key="2">
    <source>
        <dbReference type="ARBA" id="ARBA00008312"/>
    </source>
</evidence>
<organism evidence="12 13">
    <name type="scientific">Sodiomyces alkalinus (strain CBS 110278 / VKM F-3762 / F11)</name>
    <name type="common">Alkaliphilic filamentous fungus</name>
    <dbReference type="NCBI Taxonomy" id="1314773"/>
    <lineage>
        <taxon>Eukaryota</taxon>
        <taxon>Fungi</taxon>
        <taxon>Dikarya</taxon>
        <taxon>Ascomycota</taxon>
        <taxon>Pezizomycotina</taxon>
        <taxon>Sordariomycetes</taxon>
        <taxon>Hypocreomycetidae</taxon>
        <taxon>Glomerellales</taxon>
        <taxon>Plectosphaerellaceae</taxon>
        <taxon>Sodiomyces</taxon>
    </lineage>
</organism>
<dbReference type="EC" id="1.18.1.6" evidence="8"/>
<comment type="subcellular location">
    <subcellularLocation>
        <location evidence="8">Mitochondrion</location>
    </subcellularLocation>
</comment>
<evidence type="ECO:0000256" key="1">
    <source>
        <dbReference type="ARBA" id="ARBA00001974"/>
    </source>
</evidence>
<keyword evidence="8" id="KW-0496">Mitochondrion</keyword>
<evidence type="ECO:0000259" key="11">
    <source>
        <dbReference type="Pfam" id="PF07992"/>
    </source>
</evidence>
<dbReference type="AlphaFoldDB" id="A0A3N2PY24"/>
<dbReference type="EMBL" id="ML119054">
    <property type="protein sequence ID" value="ROT39433.1"/>
    <property type="molecule type" value="Genomic_DNA"/>
</dbReference>
<protein>
    <recommendedName>
        <fullName evidence="8">NADPH:adrenodoxin oxidoreductase, mitochondrial</fullName>
        <ecNumber evidence="8">1.18.1.6</ecNumber>
    </recommendedName>
</protein>
<name>A0A3N2PY24_SODAK</name>
<dbReference type="PANTHER" id="PTHR48467:SF1">
    <property type="entry name" value="GLUTAMATE SYNTHASE 1 [NADH], CHLOROPLASTIC-LIKE"/>
    <property type="match status" value="1"/>
</dbReference>
<feature type="binding site" evidence="9">
    <location>
        <position position="42"/>
    </location>
    <ligand>
        <name>FAD</name>
        <dbReference type="ChEBI" id="CHEBI:57692"/>
    </ligand>
</feature>
<accession>A0A3N2PY24</accession>
<dbReference type="STRING" id="1314773.A0A3N2PY24"/>
<dbReference type="Gene3D" id="3.40.50.720">
    <property type="entry name" value="NAD(P)-binding Rossmann-like Domain"/>
    <property type="match status" value="1"/>
</dbReference>
<feature type="domain" description="FAD/NAD(P)-binding" evidence="11">
    <location>
        <begin position="12"/>
        <end position="178"/>
    </location>
</feature>
<comment type="similarity">
    <text evidence="2 8">Belongs to the ferredoxin--NADP reductase type 1 family.</text>
</comment>
<evidence type="ECO:0000256" key="6">
    <source>
        <dbReference type="ARBA" id="ARBA00023002"/>
    </source>
</evidence>
<evidence type="ECO:0000256" key="5">
    <source>
        <dbReference type="ARBA" id="ARBA00022857"/>
    </source>
</evidence>
<dbReference type="InterPro" id="IPR021163">
    <property type="entry name" value="Ferredox_Rdtase_adrenod"/>
</dbReference>
<feature type="binding site" evidence="10">
    <location>
        <begin position="167"/>
        <end position="170"/>
    </location>
    <ligand>
        <name>NADP(+)</name>
        <dbReference type="ChEBI" id="CHEBI:58349"/>
    </ligand>
</feature>
<dbReference type="GeneID" id="39576461"/>
<keyword evidence="13" id="KW-1185">Reference proteome</keyword>
<dbReference type="InterPro" id="IPR055275">
    <property type="entry name" value="Ferredox_Rdtase"/>
</dbReference>
<evidence type="ECO:0000313" key="12">
    <source>
        <dbReference type="EMBL" id="ROT39433.1"/>
    </source>
</evidence>
<feature type="binding site" evidence="9">
    <location>
        <position position="86"/>
    </location>
    <ligand>
        <name>FAD</name>
        <dbReference type="ChEBI" id="CHEBI:57692"/>
    </ligand>
</feature>
<sequence>MKVPRQADAPFRMAIVGSGPAGFYTAQRILSRLPGSRVDMYESLPVPFGLVRFGVAPDHPEVKNCQLRFEEIASSRNFTFIGNTSVAEAGQHDGSCSVGLSSMLRHYDAVLLAYGASRDRLLGIPGEDTLSGIYSARQLVGWYNGLPNCADLMPDLSKGDEAVIIGQGNVALDVARILLENVDRLRHTDMPEQALETLSRSRVRRAAFTIKEVRELMKIPAVAFHPAERSLIPDNLQSLPRAPRRLMEVIVKGTPVSPSTALKSWSLDFCLSPSRFLPRENSPDNVGTTVLERTELSSKFDPDAQTRRTDSEVAIPSSLVFRSIGYKSEPLPGFDELGVLFDGQRGVVMSDGCGRVLRSSPGQPQSIPELFPGLYCAGWVKRGPTGVIASTMQDAFDTADSLIQDWLSGRAFLPRSESSPLSGWDGLSKELPGGKSNVVDWAAWKKIDQAEKERGRLKGKQREKFTRTSEMLQTVSRGHGALSSYTL</sequence>
<dbReference type="InterPro" id="IPR023753">
    <property type="entry name" value="FAD/NAD-binding_dom"/>
</dbReference>
<dbReference type="PRINTS" id="PR00419">
    <property type="entry name" value="ADXRDTASE"/>
</dbReference>
<dbReference type="Proteomes" id="UP000272025">
    <property type="component" value="Unassembled WGS sequence"/>
</dbReference>
<proteinExistence type="inferred from homology"/>
<reference evidence="12 13" key="1">
    <citation type="journal article" date="2018" name="Mol. Ecol.">
        <title>The obligate alkalophilic soda-lake fungus Sodiomyces alkalinus has shifted to a protein diet.</title>
        <authorList>
            <person name="Grum-Grzhimaylo A.A."/>
            <person name="Falkoski D.L."/>
            <person name="van den Heuvel J."/>
            <person name="Valero-Jimenez C.A."/>
            <person name="Min B."/>
            <person name="Choi I.G."/>
            <person name="Lipzen A."/>
            <person name="Daum C.G."/>
            <person name="Aanen D.K."/>
            <person name="Tsang A."/>
            <person name="Henrissat B."/>
            <person name="Bilanenko E.N."/>
            <person name="de Vries R.P."/>
            <person name="van Kan J.A.L."/>
            <person name="Grigoriev I.V."/>
            <person name="Debets A.J.M."/>
        </authorList>
    </citation>
    <scope>NUCLEOTIDE SEQUENCE [LARGE SCALE GENOMIC DNA]</scope>
    <source>
        <strain evidence="12 13">F11</strain>
    </source>
</reference>
<feature type="binding site" evidence="9">
    <location>
        <position position="50"/>
    </location>
    <ligand>
        <name>FAD</name>
        <dbReference type="ChEBI" id="CHEBI:57692"/>
    </ligand>
</feature>
<keyword evidence="3 8" id="KW-0285">Flavoprotein</keyword>
<feature type="binding site" evidence="9">
    <location>
        <position position="21"/>
    </location>
    <ligand>
        <name>FAD</name>
        <dbReference type="ChEBI" id="CHEBI:57692"/>
    </ligand>
</feature>
<dbReference type="RefSeq" id="XP_028467239.1">
    <property type="nucleotide sequence ID" value="XM_028607983.1"/>
</dbReference>
<evidence type="ECO:0000313" key="13">
    <source>
        <dbReference type="Proteomes" id="UP000272025"/>
    </source>
</evidence>
<dbReference type="PIRSF" id="PIRSF000362">
    <property type="entry name" value="FNR"/>
    <property type="match status" value="1"/>
</dbReference>
<feature type="binding site" evidence="9">
    <location>
        <position position="379"/>
    </location>
    <ligand>
        <name>FAD</name>
        <dbReference type="ChEBI" id="CHEBI:57692"/>
    </ligand>
</feature>
<feature type="binding site" evidence="10">
    <location>
        <position position="212"/>
    </location>
    <ligand>
        <name>NADP(+)</name>
        <dbReference type="ChEBI" id="CHEBI:58349"/>
    </ligand>
</feature>
<dbReference type="Pfam" id="PF07992">
    <property type="entry name" value="Pyr_redox_2"/>
    <property type="match status" value="1"/>
</dbReference>
<dbReference type="InterPro" id="IPR036188">
    <property type="entry name" value="FAD/NAD-bd_sf"/>
</dbReference>